<evidence type="ECO:0000313" key="2">
    <source>
        <dbReference type="Proteomes" id="UP000826195"/>
    </source>
</evidence>
<sequence length="171" mass="19520">MCHSCERDIYKGKKSTLLPSELSQNEFSNVNELELVNDDVEDNENTDPSYNCEVVDNQLKVDRINKLLLEVGEPPVKIKRLSSENECKKVIKAAVSKLGNENDSPDDSVNQTKNLINHFKVAFDQKTSRSDKIQVLTTLPLEWSIKMMTRILSLPENGVKFLKKRLKKKNS</sequence>
<dbReference type="Proteomes" id="UP000826195">
    <property type="component" value="Unassembled WGS sequence"/>
</dbReference>
<keyword evidence="2" id="KW-1185">Reference proteome</keyword>
<protein>
    <submittedName>
        <fullName evidence="1">Uncharacterized protein</fullName>
    </submittedName>
</protein>
<name>A0AAV7J4G9_COTGL</name>
<reference evidence="1 2" key="1">
    <citation type="journal article" date="2021" name="J. Hered.">
        <title>A chromosome-level genome assembly of the parasitoid wasp, Cotesia glomerata (Hymenoptera: Braconidae).</title>
        <authorList>
            <person name="Pinto B.J."/>
            <person name="Weis J.J."/>
            <person name="Gamble T."/>
            <person name="Ode P.J."/>
            <person name="Paul R."/>
            <person name="Zaspel J.M."/>
        </authorList>
    </citation>
    <scope>NUCLEOTIDE SEQUENCE [LARGE SCALE GENOMIC DNA]</scope>
    <source>
        <strain evidence="1">CgM1</strain>
    </source>
</reference>
<accession>A0AAV7J4G9</accession>
<evidence type="ECO:0000313" key="1">
    <source>
        <dbReference type="EMBL" id="KAH0567775.1"/>
    </source>
</evidence>
<organism evidence="1 2">
    <name type="scientific">Cotesia glomerata</name>
    <name type="common">Lepidopteran parasitic wasp</name>
    <name type="synonym">Apanteles glomeratus</name>
    <dbReference type="NCBI Taxonomy" id="32391"/>
    <lineage>
        <taxon>Eukaryota</taxon>
        <taxon>Metazoa</taxon>
        <taxon>Ecdysozoa</taxon>
        <taxon>Arthropoda</taxon>
        <taxon>Hexapoda</taxon>
        <taxon>Insecta</taxon>
        <taxon>Pterygota</taxon>
        <taxon>Neoptera</taxon>
        <taxon>Endopterygota</taxon>
        <taxon>Hymenoptera</taxon>
        <taxon>Apocrita</taxon>
        <taxon>Ichneumonoidea</taxon>
        <taxon>Braconidae</taxon>
        <taxon>Microgastrinae</taxon>
        <taxon>Cotesia</taxon>
    </lineage>
</organism>
<proteinExistence type="predicted"/>
<comment type="caution">
    <text evidence="1">The sequence shown here is derived from an EMBL/GenBank/DDBJ whole genome shotgun (WGS) entry which is preliminary data.</text>
</comment>
<dbReference type="EMBL" id="JAHXZJ010000001">
    <property type="protein sequence ID" value="KAH0567775.1"/>
    <property type="molecule type" value="Genomic_DNA"/>
</dbReference>
<gene>
    <name evidence="1" type="ORF">KQX54_013619</name>
</gene>
<dbReference type="AlphaFoldDB" id="A0AAV7J4G9"/>